<evidence type="ECO:0000256" key="1">
    <source>
        <dbReference type="SAM" id="Phobius"/>
    </source>
</evidence>
<proteinExistence type="predicted"/>
<protein>
    <submittedName>
        <fullName evidence="2">Uncharacterized protein</fullName>
    </submittedName>
</protein>
<feature type="transmembrane region" description="Helical" evidence="1">
    <location>
        <begin position="114"/>
        <end position="136"/>
    </location>
</feature>
<dbReference type="Proteomes" id="UP000254633">
    <property type="component" value="Unassembled WGS sequence"/>
</dbReference>
<keyword evidence="1" id="KW-0812">Transmembrane</keyword>
<feature type="transmembrane region" description="Helical" evidence="1">
    <location>
        <begin position="81"/>
        <end position="102"/>
    </location>
</feature>
<evidence type="ECO:0000313" key="2">
    <source>
        <dbReference type="EMBL" id="SUI37605.1"/>
    </source>
</evidence>
<reference evidence="2 3" key="1">
    <citation type="submission" date="2018-06" db="EMBL/GenBank/DDBJ databases">
        <authorList>
            <consortium name="Pathogen Informatics"/>
            <person name="Doyle S."/>
        </authorList>
    </citation>
    <scope>NUCLEOTIDE SEQUENCE [LARGE SCALE GENOMIC DNA]</scope>
    <source>
        <strain evidence="2 3">NCTC10060</strain>
    </source>
</reference>
<name>A0A379XZG0_SALDZ</name>
<dbReference type="AlphaFoldDB" id="A0A379XZG0"/>
<gene>
    <name evidence="2" type="ORF">NCTC10060_05712</name>
</gene>
<feature type="transmembrane region" description="Helical" evidence="1">
    <location>
        <begin position="167"/>
        <end position="188"/>
    </location>
</feature>
<organism evidence="2 3">
    <name type="scientific">Salmonella diarizonae</name>
    <dbReference type="NCBI Taxonomy" id="59204"/>
    <lineage>
        <taxon>Bacteria</taxon>
        <taxon>Pseudomonadati</taxon>
        <taxon>Pseudomonadota</taxon>
        <taxon>Gammaproteobacteria</taxon>
        <taxon>Enterobacterales</taxon>
        <taxon>Enterobacteriaceae</taxon>
        <taxon>Salmonella</taxon>
    </lineage>
</organism>
<dbReference type="EMBL" id="UGXH01000005">
    <property type="protein sequence ID" value="SUI37605.1"/>
    <property type="molecule type" value="Genomic_DNA"/>
</dbReference>
<accession>A0A379XZG0</accession>
<keyword evidence="1" id="KW-0472">Membrane</keyword>
<evidence type="ECO:0000313" key="3">
    <source>
        <dbReference type="Proteomes" id="UP000254633"/>
    </source>
</evidence>
<keyword evidence="1" id="KW-1133">Transmembrane helix</keyword>
<dbReference type="RefSeq" id="WP_136057844.1">
    <property type="nucleotide sequence ID" value="NZ_DACWWF010000018.1"/>
</dbReference>
<sequence>MNDNAHFETVFSTFPQFYFAMVVAGLSYITFAVMMNLIKRSQFLKKVLDGKYDLPGNGDNEEEVWKKEPFLSFIKWDRKRCIIQSIVSAVFFVLIIASFIYYLLEVGTKKDLYLFVFTFSLLASCHNLIKSIHAMIDAKKMNKDLKENISADLFNSHFTKIIKAEGVYLYCSLFFDIACIIVFGWMLYSEFVGK</sequence>
<feature type="transmembrane region" description="Helical" evidence="1">
    <location>
        <begin position="17"/>
        <end position="38"/>
    </location>
</feature>